<comment type="caution">
    <text evidence="2">The sequence shown here is derived from an EMBL/GenBank/DDBJ whole genome shotgun (WGS) entry which is preliminary data.</text>
</comment>
<reference evidence="2 3" key="1">
    <citation type="submission" date="2024-03" db="EMBL/GenBank/DDBJ databases">
        <title>The genome assembly and annotation of the cricket Gryllus longicercus Weissman &amp; Gray.</title>
        <authorList>
            <person name="Szrajer S."/>
            <person name="Gray D."/>
            <person name="Ylla G."/>
        </authorList>
    </citation>
    <scope>NUCLEOTIDE SEQUENCE [LARGE SCALE GENOMIC DNA]</scope>
    <source>
        <strain evidence="2">DAG 2021-001</strain>
        <tissue evidence="2">Whole body minus gut</tissue>
    </source>
</reference>
<dbReference type="Proteomes" id="UP001378592">
    <property type="component" value="Unassembled WGS sequence"/>
</dbReference>
<gene>
    <name evidence="2" type="ORF">R5R35_000800</name>
</gene>
<sequence length="253" mass="27531">MATRGGGMATERARAFWLARDRLPEDGDAKAVAGAGAEVNGGGAHYSTLGRQVNGCERPAPWDAHAWAGLYCTLRDKRRGRSRTPGGSGSTPPAVVHRPPPRSLTPSSLTSSSGRTTPTLSPSHGPLFRMASRTTSEEVLSVCSDSSRTSVSHSSHRFRTTCWMEPRPVPVHYSSTVYMKVGSTKKRYVEEVTFQTRLVPRRFSESMTTATTIPSRRFTSVLEIQCLAPAVHIINLDDHQLNGLNGMADEHEA</sequence>
<evidence type="ECO:0000256" key="1">
    <source>
        <dbReference type="SAM" id="MobiDB-lite"/>
    </source>
</evidence>
<dbReference type="AlphaFoldDB" id="A0AAN9VUL7"/>
<accession>A0AAN9VUL7</accession>
<feature type="region of interest" description="Disordered" evidence="1">
    <location>
        <begin position="78"/>
        <end position="128"/>
    </location>
</feature>
<dbReference type="EMBL" id="JAZDUA010000080">
    <property type="protein sequence ID" value="KAK7869081.1"/>
    <property type="molecule type" value="Genomic_DNA"/>
</dbReference>
<proteinExistence type="predicted"/>
<name>A0AAN9VUL7_9ORTH</name>
<feature type="compositionally biased region" description="Low complexity" evidence="1">
    <location>
        <begin position="104"/>
        <end position="123"/>
    </location>
</feature>
<evidence type="ECO:0000313" key="3">
    <source>
        <dbReference type="Proteomes" id="UP001378592"/>
    </source>
</evidence>
<evidence type="ECO:0000313" key="2">
    <source>
        <dbReference type="EMBL" id="KAK7869081.1"/>
    </source>
</evidence>
<keyword evidence="3" id="KW-1185">Reference proteome</keyword>
<protein>
    <submittedName>
        <fullName evidence="2">Uncharacterized protein</fullName>
    </submittedName>
</protein>
<organism evidence="2 3">
    <name type="scientific">Gryllus longicercus</name>
    <dbReference type="NCBI Taxonomy" id="2509291"/>
    <lineage>
        <taxon>Eukaryota</taxon>
        <taxon>Metazoa</taxon>
        <taxon>Ecdysozoa</taxon>
        <taxon>Arthropoda</taxon>
        <taxon>Hexapoda</taxon>
        <taxon>Insecta</taxon>
        <taxon>Pterygota</taxon>
        <taxon>Neoptera</taxon>
        <taxon>Polyneoptera</taxon>
        <taxon>Orthoptera</taxon>
        <taxon>Ensifera</taxon>
        <taxon>Gryllidea</taxon>
        <taxon>Grylloidea</taxon>
        <taxon>Gryllidae</taxon>
        <taxon>Gryllinae</taxon>
        <taxon>Gryllus</taxon>
    </lineage>
</organism>